<dbReference type="InterPro" id="IPR021860">
    <property type="entry name" value="Peptidase_S12_Pab87-rel_C"/>
</dbReference>
<dbReference type="Gene3D" id="3.40.710.10">
    <property type="entry name" value="DD-peptidase/beta-lactamase superfamily"/>
    <property type="match status" value="1"/>
</dbReference>
<reference evidence="4" key="1">
    <citation type="submission" date="2018-09" db="EMBL/GenBank/DDBJ databases">
        <title>Draft Genome Sequence of Mediterraneibacter sp. KCTC 15684.</title>
        <authorList>
            <person name="Kim J.S."/>
            <person name="Han K.I."/>
            <person name="Suh M.K."/>
            <person name="Lee K.C."/>
            <person name="Eom M.K."/>
            <person name="Lee J.H."/>
            <person name="Park S.H."/>
            <person name="Kang S.W."/>
            <person name="Park J.E."/>
            <person name="Oh B.S."/>
            <person name="Yu S.Y."/>
            <person name="Choi S.H."/>
            <person name="Lee D.H."/>
            <person name="Yoon H."/>
            <person name="Kim B."/>
            <person name="Yang S.J."/>
            <person name="Lee J.S."/>
        </authorList>
    </citation>
    <scope>NUCLEOTIDE SEQUENCE [LARGE SCALE GENOMIC DNA]</scope>
    <source>
        <strain evidence="4">KCTC 15684</strain>
    </source>
</reference>
<dbReference type="EMBL" id="BHGK01000001">
    <property type="protein sequence ID" value="GCA67972.1"/>
    <property type="molecule type" value="Genomic_DNA"/>
</dbReference>
<dbReference type="Pfam" id="PF11954">
    <property type="entry name" value="DUF3471"/>
    <property type="match status" value="1"/>
</dbReference>
<dbReference type="AlphaFoldDB" id="A0A391PLS1"/>
<feature type="domain" description="Peptidase S12 Pab87-related C-terminal" evidence="2">
    <location>
        <begin position="375"/>
        <end position="461"/>
    </location>
</feature>
<evidence type="ECO:0000259" key="1">
    <source>
        <dbReference type="Pfam" id="PF00144"/>
    </source>
</evidence>
<organism evidence="3 4">
    <name type="scientific">Mediterraneibacter butyricigenes</name>
    <dbReference type="NCBI Taxonomy" id="2316025"/>
    <lineage>
        <taxon>Bacteria</taxon>
        <taxon>Bacillati</taxon>
        <taxon>Bacillota</taxon>
        <taxon>Clostridia</taxon>
        <taxon>Lachnospirales</taxon>
        <taxon>Lachnospiraceae</taxon>
        <taxon>Mediterraneibacter</taxon>
    </lineage>
</organism>
<evidence type="ECO:0000259" key="2">
    <source>
        <dbReference type="Pfam" id="PF11954"/>
    </source>
</evidence>
<dbReference type="SUPFAM" id="SSF56601">
    <property type="entry name" value="beta-lactamase/transpeptidase-like"/>
    <property type="match status" value="1"/>
</dbReference>
<accession>A0A391PLS1</accession>
<sequence length="469" mass="52828">MEKELLVDEMRKQWGLPGLSMAIVKDGKIVFTKGYGVRDEKKQLPMTEDTVLPIGSTTKSFTSLLLSMLVEEGKLDWDTPVKQYIPWLKLSDPEVTEKVTARDLLCHRTGLPKHDVHGVFCTKENRKEMVEDLQYLPMSAPFRSKLQYSNQMVMLAGYLAEVLTGESWEDLVKERILKPLGMEHTCMTISEMERYENRSKGYLFNGTENLELPYLSLKGIGPAGAINSTAEDMATYLLMQLGHGKKLVSQDSLEEMHKVQMHGTPYFWTMDEITEANYGLGWFVDLYRGHKMVSHGGNTLGFSSLMTLMPEQDFGMILLSNGNSNFMIYALTYAILDRLLGAEEQDWMAKMQGLIGGVFAQMQQAMEERAKNRILDTTPKYEPAAYCGVYTAPGFGEFTVRESGGKLVGDLNGYDAILTHYQKEEFDGLLTLMGVNFPMTFESDKNGRVNGFSAVLEPTVAPIFFQKIA</sequence>
<protein>
    <submittedName>
        <fullName evidence="3">Penicillin-binding protein</fullName>
    </submittedName>
</protein>
<dbReference type="Pfam" id="PF00144">
    <property type="entry name" value="Beta-lactamase"/>
    <property type="match status" value="1"/>
</dbReference>
<gene>
    <name evidence="3" type="ORF">KGMB01110_24080</name>
</gene>
<dbReference type="InterPro" id="IPR001466">
    <property type="entry name" value="Beta-lactam-related"/>
</dbReference>
<evidence type="ECO:0000313" key="4">
    <source>
        <dbReference type="Proteomes" id="UP000265643"/>
    </source>
</evidence>
<dbReference type="InterPro" id="IPR012338">
    <property type="entry name" value="Beta-lactam/transpept-like"/>
</dbReference>
<name>A0A391PLS1_9FIRM</name>
<keyword evidence="4" id="KW-1185">Reference proteome</keyword>
<dbReference type="Proteomes" id="UP000265643">
    <property type="component" value="Unassembled WGS sequence"/>
</dbReference>
<dbReference type="RefSeq" id="WP_119298595.1">
    <property type="nucleotide sequence ID" value="NZ_BHGK01000001.1"/>
</dbReference>
<dbReference type="Gene3D" id="2.40.128.600">
    <property type="match status" value="1"/>
</dbReference>
<comment type="caution">
    <text evidence="3">The sequence shown here is derived from an EMBL/GenBank/DDBJ whole genome shotgun (WGS) entry which is preliminary data.</text>
</comment>
<feature type="domain" description="Beta-lactamase-related" evidence="1">
    <location>
        <begin position="7"/>
        <end position="325"/>
    </location>
</feature>
<proteinExistence type="predicted"/>
<dbReference type="PANTHER" id="PTHR46825">
    <property type="entry name" value="D-ALANYL-D-ALANINE-CARBOXYPEPTIDASE/ENDOPEPTIDASE AMPH"/>
    <property type="match status" value="1"/>
</dbReference>
<evidence type="ECO:0000313" key="3">
    <source>
        <dbReference type="EMBL" id="GCA67972.1"/>
    </source>
</evidence>
<dbReference type="InterPro" id="IPR050491">
    <property type="entry name" value="AmpC-like"/>
</dbReference>
<dbReference type="PANTHER" id="PTHR46825:SF15">
    <property type="entry name" value="BETA-LACTAMASE-RELATED DOMAIN-CONTAINING PROTEIN"/>
    <property type="match status" value="1"/>
</dbReference>